<proteinExistence type="predicted"/>
<dbReference type="Pfam" id="PF07277">
    <property type="entry name" value="SapC"/>
    <property type="match status" value="1"/>
</dbReference>
<protein>
    <submittedName>
        <fullName evidence="2">SapC-like protein</fullName>
    </submittedName>
</protein>
<organism evidence="2 3">
    <name type="scientific">Sphingobium indicum (strain DSM 16413 / CCM 7287 / MTCC 6362 / UT26 / NBRC 101211 / UT26S)</name>
    <name type="common">Sphingobium japonicum</name>
    <dbReference type="NCBI Taxonomy" id="452662"/>
    <lineage>
        <taxon>Bacteria</taxon>
        <taxon>Pseudomonadati</taxon>
        <taxon>Pseudomonadota</taxon>
        <taxon>Alphaproteobacteria</taxon>
        <taxon>Sphingomonadales</taxon>
        <taxon>Sphingomonadaceae</taxon>
        <taxon>Sphingobium</taxon>
    </lineage>
</organism>
<name>D4Z7X4_SPHIU</name>
<feature type="compositionally biased region" description="Basic and acidic residues" evidence="1">
    <location>
        <begin position="1"/>
        <end position="23"/>
    </location>
</feature>
<sequence>MRRPHGEKAVRSDRPGTSDRMGEDMETVELLNSELHAALRMRPAHQGGDPFVRIVVGEFPAAAVACPLLFSKHAETGAFYAGALMGFRKGEWLIDSPDGRPAFRPLEADREGFFALGESIAFDPGHDRFAARFAGQEGESLFDAQGAPTASLKAVQSALGRLMANAEETDAFIAEMLTHRLIEPIDISLNFDDGERLRLDGLYTISLDALGDLDDAAALKLFRAGHMQSAYAMIGSLRHIALMARRRNERLAVPA</sequence>
<dbReference type="AlphaFoldDB" id="D4Z7X4"/>
<evidence type="ECO:0000313" key="3">
    <source>
        <dbReference type="Proteomes" id="UP000007753"/>
    </source>
</evidence>
<dbReference type="EMBL" id="AP010804">
    <property type="protein sequence ID" value="BAI98593.1"/>
    <property type="molecule type" value="Genomic_DNA"/>
</dbReference>
<dbReference type="STRING" id="452662.SJA_C2-02300"/>
<feature type="region of interest" description="Disordered" evidence="1">
    <location>
        <begin position="1"/>
        <end position="24"/>
    </location>
</feature>
<reference evidence="2 3" key="1">
    <citation type="journal article" date="2010" name="J. Bacteriol.">
        <title>Complete genome sequence of the representative gamma-hexachlorocyclohexane-degrading bacterium Sphingobium japonicum UT26.</title>
        <authorList>
            <person name="Nagata Y."/>
            <person name="Ohtsubo Y."/>
            <person name="Endo R."/>
            <person name="Ichikawa N."/>
            <person name="Ankai A."/>
            <person name="Oguchi A."/>
            <person name="Fukui S."/>
            <person name="Fujita N."/>
            <person name="Tsuda M."/>
        </authorList>
    </citation>
    <scope>NUCLEOTIDE SEQUENCE [LARGE SCALE GENOMIC DNA]</scope>
    <source>
        <strain evidence="3">DSM 16413 / CCM 7287 / MTCC 6362 / UT26 / NBRC 101211 / UT26S</strain>
    </source>
</reference>
<dbReference type="eggNOG" id="ENOG502ZB6Q">
    <property type="taxonomic scope" value="Bacteria"/>
</dbReference>
<evidence type="ECO:0000256" key="1">
    <source>
        <dbReference type="SAM" id="MobiDB-lite"/>
    </source>
</evidence>
<evidence type="ECO:0000313" key="2">
    <source>
        <dbReference type="EMBL" id="BAI98593.1"/>
    </source>
</evidence>
<dbReference type="InterPro" id="IPR010836">
    <property type="entry name" value="SapC"/>
</dbReference>
<dbReference type="HOGENOM" id="CLU_074824_0_0_5"/>
<accession>D4Z7X4</accession>
<dbReference type="Proteomes" id="UP000007753">
    <property type="component" value="Chromosome 2"/>
</dbReference>
<dbReference type="KEGG" id="sjp:SJA_C2-02300"/>
<gene>
    <name evidence="2" type="ordered locus">SJA_C2-02300</name>
</gene>
<keyword evidence="3" id="KW-1185">Reference proteome</keyword>